<reference evidence="1" key="1">
    <citation type="submission" date="2022-10" db="EMBL/GenBank/DDBJ databases">
        <title>Genome Sequence of Xylaria curta.</title>
        <authorList>
            <person name="Buettner E."/>
        </authorList>
    </citation>
    <scope>NUCLEOTIDE SEQUENCE</scope>
    <source>
        <strain evidence="1">Babe10</strain>
    </source>
</reference>
<keyword evidence="2" id="KW-1185">Reference proteome</keyword>
<organism evidence="1 2">
    <name type="scientific">Xylaria curta</name>
    <dbReference type="NCBI Taxonomy" id="42375"/>
    <lineage>
        <taxon>Eukaryota</taxon>
        <taxon>Fungi</taxon>
        <taxon>Dikarya</taxon>
        <taxon>Ascomycota</taxon>
        <taxon>Pezizomycotina</taxon>
        <taxon>Sordariomycetes</taxon>
        <taxon>Xylariomycetidae</taxon>
        <taxon>Xylariales</taxon>
        <taxon>Xylariaceae</taxon>
        <taxon>Xylaria</taxon>
    </lineage>
</organism>
<accession>A0ACC1P0M3</accession>
<comment type="caution">
    <text evidence="1">The sequence shown here is derived from an EMBL/GenBank/DDBJ whole genome shotgun (WGS) entry which is preliminary data.</text>
</comment>
<gene>
    <name evidence="1" type="ORF">NUW58_g5899</name>
</gene>
<name>A0ACC1P0M3_9PEZI</name>
<protein>
    <submittedName>
        <fullName evidence="1">Uncharacterized protein</fullName>
    </submittedName>
</protein>
<evidence type="ECO:0000313" key="1">
    <source>
        <dbReference type="EMBL" id="KAJ2984743.1"/>
    </source>
</evidence>
<dbReference type="EMBL" id="JAPDGR010001233">
    <property type="protein sequence ID" value="KAJ2984743.1"/>
    <property type="molecule type" value="Genomic_DNA"/>
</dbReference>
<evidence type="ECO:0000313" key="2">
    <source>
        <dbReference type="Proteomes" id="UP001143856"/>
    </source>
</evidence>
<proteinExistence type="predicted"/>
<dbReference type="Proteomes" id="UP001143856">
    <property type="component" value="Unassembled WGS sequence"/>
</dbReference>
<sequence>MDTLPVELLRLIYSYCDFESVPSLRAVSRTLATVGYEYLLPPHFTALNWRYDIDRLHNIALNEHLRGSVQSINIFLGELSYYDAWSTSWAQHFVAPPEERAELMADARVEFERIASGRKKVGPLHLRADDLREACSALPNLRDLEVSFAQCPSTLNNRFIQEAFFWPNCRKLDRQETYQNLDAIMFALHGVKLSSFKVDRLPLEIFRLTNHRSHWFTHAQSFNSLTSLNLTLDPSGLRGPTSAFRAVNGLGRILQLATNVTHLKLAFHPYSSEHSRFALCFGELLFNSFTYTRLTDLILEGVSCDEEDLKEFLGRHGATLMRLRLGGRGLAKPFEASHGGIHLYEGTFRSLFTGLRTRLPKLERMHLEGIFDCEHQDLPTHETYNFYPLTDENWEDVPKPGWVRSSRRTISCLPFEQYVLHGGFYPSWNTLVQPDD</sequence>